<keyword evidence="1" id="KW-1133">Transmembrane helix</keyword>
<keyword evidence="3" id="KW-1185">Reference proteome</keyword>
<dbReference type="RefSeq" id="WP_150166305.1">
    <property type="nucleotide sequence ID" value="NZ_CP029193.1"/>
</dbReference>
<evidence type="ECO:0000313" key="3">
    <source>
        <dbReference type="Proteomes" id="UP000323046"/>
    </source>
</evidence>
<dbReference type="OrthoDB" id="4233196at2"/>
<keyword evidence="1" id="KW-0472">Membrane</keyword>
<protein>
    <submittedName>
        <fullName evidence="2">Uncharacterized protein</fullName>
    </submittedName>
</protein>
<organism evidence="2 3">
    <name type="scientific">Streptomyces venezuelae</name>
    <dbReference type="NCBI Taxonomy" id="54571"/>
    <lineage>
        <taxon>Bacteria</taxon>
        <taxon>Bacillati</taxon>
        <taxon>Actinomycetota</taxon>
        <taxon>Actinomycetes</taxon>
        <taxon>Kitasatosporales</taxon>
        <taxon>Streptomycetaceae</taxon>
        <taxon>Streptomyces</taxon>
    </lineage>
</organism>
<dbReference type="AlphaFoldDB" id="A0A5P2BB19"/>
<dbReference type="Proteomes" id="UP000323046">
    <property type="component" value="Chromosome"/>
</dbReference>
<keyword evidence="1" id="KW-0812">Transmembrane</keyword>
<name>A0A5P2BB19_STRVZ</name>
<sequence>MYEYKNSEFVVAGTEHWVAWPTRPRWQLVARFVATVLFLPFWVVLGAAIFLGTLAIGLATEVITAVSSSYDKAFDRFMDKALGRVFTLPRWCVLWSEMRYEGDTAHYRARVDKLVAAWTAKASAPRRPKKPLPPSECEIPRRAYRGCGGHYVVQVATARGWELRPSEPERSVRLWWSAST</sequence>
<reference evidence="2 3" key="1">
    <citation type="submission" date="2018-05" db="EMBL/GenBank/DDBJ databases">
        <title>Streptomyces venezuelae.</title>
        <authorList>
            <person name="Kim W."/>
            <person name="Lee N."/>
            <person name="Cho B.-K."/>
        </authorList>
    </citation>
    <scope>NUCLEOTIDE SEQUENCE [LARGE SCALE GENOMIC DNA]</scope>
    <source>
        <strain evidence="2 3">ATCC 14583</strain>
    </source>
</reference>
<proteinExistence type="predicted"/>
<dbReference type="EMBL" id="CP029193">
    <property type="protein sequence ID" value="QES26411.1"/>
    <property type="molecule type" value="Genomic_DNA"/>
</dbReference>
<feature type="transmembrane region" description="Helical" evidence="1">
    <location>
        <begin position="32"/>
        <end position="59"/>
    </location>
</feature>
<accession>A0A5P2BB19</accession>
<gene>
    <name evidence="2" type="ORF">DEJ47_07975</name>
</gene>
<evidence type="ECO:0000313" key="2">
    <source>
        <dbReference type="EMBL" id="QES26411.1"/>
    </source>
</evidence>
<evidence type="ECO:0000256" key="1">
    <source>
        <dbReference type="SAM" id="Phobius"/>
    </source>
</evidence>